<organism evidence="6 7">
    <name type="scientific">Scheffersomyces stipitis (strain ATCC 58785 / CBS 6054 / NBRC 10063 / NRRL Y-11545)</name>
    <name type="common">Yeast</name>
    <name type="synonym">Pichia stipitis</name>
    <dbReference type="NCBI Taxonomy" id="322104"/>
    <lineage>
        <taxon>Eukaryota</taxon>
        <taxon>Fungi</taxon>
        <taxon>Dikarya</taxon>
        <taxon>Ascomycota</taxon>
        <taxon>Saccharomycotina</taxon>
        <taxon>Pichiomycetes</taxon>
        <taxon>Debaryomycetaceae</taxon>
        <taxon>Scheffersomyces</taxon>
    </lineage>
</organism>
<dbReference type="Proteomes" id="UP000002258">
    <property type="component" value="Chromosome 2"/>
</dbReference>
<keyword evidence="7" id="KW-1185">Reference proteome</keyword>
<dbReference type="FunCoup" id="A3LP92">
    <property type="interactions" value="50"/>
</dbReference>
<name>A3LP92_PICST</name>
<dbReference type="EC" id="2.3.1.39" evidence="1"/>
<dbReference type="KEGG" id="pic:PICST_65214"/>
<dbReference type="PANTHER" id="PTHR42681:SF1">
    <property type="entry name" value="MALONYL-COA-ACYL CARRIER PROTEIN TRANSACYLASE, MITOCHONDRIAL"/>
    <property type="match status" value="1"/>
</dbReference>
<reference evidence="6 7" key="1">
    <citation type="journal article" date="2007" name="Nat. Biotechnol.">
        <title>Genome sequence of the lignocellulose-bioconverting and xylose-fermenting yeast Pichia stipitis.</title>
        <authorList>
            <person name="Jeffries T.W."/>
            <person name="Grigoriev I.V."/>
            <person name="Grimwood J."/>
            <person name="Laplaza J.M."/>
            <person name="Aerts A."/>
            <person name="Salamov A."/>
            <person name="Schmutz J."/>
            <person name="Lindquist E."/>
            <person name="Dehal P."/>
            <person name="Shapiro H."/>
            <person name="Jin Y.S."/>
            <person name="Passoth V."/>
            <person name="Richardson P.M."/>
        </authorList>
    </citation>
    <scope>NUCLEOTIDE SEQUENCE [LARGE SCALE GENOMIC DNA]</scope>
    <source>
        <strain evidence="7">ATCC 58785 / CBS 6054 / NBRC 10063 / NRRL Y-11545</strain>
    </source>
</reference>
<dbReference type="SUPFAM" id="SSF52151">
    <property type="entry name" value="FabD/lysophospholipase-like"/>
    <property type="match status" value="1"/>
</dbReference>
<dbReference type="RefSeq" id="XP_001382485.2">
    <property type="nucleotide sequence ID" value="XM_001382448.1"/>
</dbReference>
<dbReference type="OrthoDB" id="541883at2759"/>
<keyword evidence="3 6" id="KW-0012">Acyltransferase</keyword>
<evidence type="ECO:0000256" key="4">
    <source>
        <dbReference type="ARBA" id="ARBA00048462"/>
    </source>
</evidence>
<dbReference type="OMA" id="AFHTPFF"/>
<dbReference type="Gene3D" id="3.40.366.10">
    <property type="entry name" value="Malonyl-Coenzyme A Acyl Carrier Protein, domain 2"/>
    <property type="match status" value="1"/>
</dbReference>
<comment type="catalytic activity">
    <reaction evidence="4">
        <text>holo-[ACP] + malonyl-CoA = malonyl-[ACP] + CoA</text>
        <dbReference type="Rhea" id="RHEA:41792"/>
        <dbReference type="Rhea" id="RHEA-COMP:9623"/>
        <dbReference type="Rhea" id="RHEA-COMP:9685"/>
        <dbReference type="ChEBI" id="CHEBI:57287"/>
        <dbReference type="ChEBI" id="CHEBI:57384"/>
        <dbReference type="ChEBI" id="CHEBI:64479"/>
        <dbReference type="ChEBI" id="CHEBI:78449"/>
        <dbReference type="EC" id="2.3.1.39"/>
    </reaction>
</comment>
<evidence type="ECO:0000259" key="5">
    <source>
        <dbReference type="SMART" id="SM00827"/>
    </source>
</evidence>
<dbReference type="EMBL" id="CP000496">
    <property type="protein sequence ID" value="ABN64456.2"/>
    <property type="molecule type" value="Genomic_DNA"/>
</dbReference>
<keyword evidence="2 6" id="KW-0808">Transferase</keyword>
<protein>
    <recommendedName>
        <fullName evidence="1">[acyl-carrier-protein] S-malonyltransferase</fullName>
        <ecNumber evidence="1">2.3.1.39</ecNumber>
    </recommendedName>
</protein>
<proteinExistence type="predicted"/>
<dbReference type="Pfam" id="PF00698">
    <property type="entry name" value="Acyl_transf_1"/>
    <property type="match status" value="1"/>
</dbReference>
<dbReference type="InterPro" id="IPR016035">
    <property type="entry name" value="Acyl_Trfase/lysoPLipase"/>
</dbReference>
<dbReference type="GO" id="GO:0005739">
    <property type="term" value="C:mitochondrion"/>
    <property type="evidence" value="ECO:0007669"/>
    <property type="project" value="TreeGrafter"/>
</dbReference>
<dbReference type="GO" id="GO:0004314">
    <property type="term" value="F:[acyl-carrier-protein] S-malonyltransferase activity"/>
    <property type="evidence" value="ECO:0007669"/>
    <property type="project" value="UniProtKB-EC"/>
</dbReference>
<dbReference type="STRING" id="322104.A3LP92"/>
<dbReference type="SMART" id="SM00827">
    <property type="entry name" value="PKS_AT"/>
    <property type="match status" value="1"/>
</dbReference>
<dbReference type="InterPro" id="IPR050858">
    <property type="entry name" value="Mal-CoA-ACP_Trans/PKS_FabD"/>
</dbReference>
<evidence type="ECO:0000256" key="3">
    <source>
        <dbReference type="ARBA" id="ARBA00023315"/>
    </source>
</evidence>
<dbReference type="GO" id="GO:0006633">
    <property type="term" value="P:fatty acid biosynthetic process"/>
    <property type="evidence" value="ECO:0007669"/>
    <property type="project" value="TreeGrafter"/>
</dbReference>
<accession>A3LP92</accession>
<dbReference type="AlphaFoldDB" id="A3LP92"/>
<dbReference type="PANTHER" id="PTHR42681">
    <property type="entry name" value="MALONYL-COA-ACYL CARRIER PROTEIN TRANSACYLASE, MITOCHONDRIAL"/>
    <property type="match status" value="1"/>
</dbReference>
<dbReference type="GeneID" id="4837563"/>
<evidence type="ECO:0000256" key="2">
    <source>
        <dbReference type="ARBA" id="ARBA00022679"/>
    </source>
</evidence>
<evidence type="ECO:0000256" key="1">
    <source>
        <dbReference type="ARBA" id="ARBA00013258"/>
    </source>
</evidence>
<dbReference type="HOGENOM" id="CLU_030558_0_1_1"/>
<evidence type="ECO:0000313" key="6">
    <source>
        <dbReference type="EMBL" id="ABN64456.2"/>
    </source>
</evidence>
<dbReference type="InterPro" id="IPR014043">
    <property type="entry name" value="Acyl_transferase_dom"/>
</dbReference>
<dbReference type="eggNOG" id="KOG1202">
    <property type="taxonomic scope" value="Eukaryota"/>
</dbReference>
<dbReference type="InterPro" id="IPR001227">
    <property type="entry name" value="Ac_transferase_dom_sf"/>
</dbReference>
<dbReference type="Gene3D" id="3.30.70.250">
    <property type="entry name" value="Malonyl-CoA ACP transacylase, ACP-binding"/>
    <property type="match status" value="1"/>
</dbReference>
<sequence>MSLSFRRGVHTRKFALALPGQGIVRSGFLAPYKKYQHHFQQHLEIVDEALGEKFSENLFNESESFSRQWLLKTSNAQPAILTTTYAILEIIKRELYIDLAARASFLLGHSLGEYTALAVAGIIDLPTAVRLVRKRALLMEEVVASEREKNIAKHTDTLMIRPTSFDTVIVRARQKGILANVNSRQQIVVSGQLQLLQSFVAEINSDTKLVLRAVKLPVEIPFHNELLQPVVQPLRDEIYSHKVREQRVPIISNLTGKPSYDHHGTIANTLEANYRPVQWVDSLEYLVGAGVSTVVNVGPGEVLQGLNSKFAVDNISVDMPESFEKVREFFSIQE</sequence>
<feature type="domain" description="Malonyl-CoA:ACP transacylase (MAT)" evidence="5">
    <location>
        <begin position="17"/>
        <end position="310"/>
    </location>
</feature>
<gene>
    <name evidence="6" type="primary">MCT1</name>
    <name evidence="6" type="ORF">PICST_65214</name>
</gene>
<dbReference type="InParanoid" id="A3LP92"/>
<evidence type="ECO:0000313" key="7">
    <source>
        <dbReference type="Proteomes" id="UP000002258"/>
    </source>
</evidence>